<name>A0AAD5UCM0_9FUNG</name>
<dbReference type="AlphaFoldDB" id="A0AAD5UCM0"/>
<accession>A0AAD5UCM0</accession>
<dbReference type="PANTHER" id="PTHR23050">
    <property type="entry name" value="CALCIUM BINDING PROTEIN"/>
    <property type="match status" value="1"/>
</dbReference>
<reference evidence="4" key="1">
    <citation type="submission" date="2020-05" db="EMBL/GenBank/DDBJ databases">
        <title>Phylogenomic resolution of chytrid fungi.</title>
        <authorList>
            <person name="Stajich J.E."/>
            <person name="Amses K."/>
            <person name="Simmons R."/>
            <person name="Seto K."/>
            <person name="Myers J."/>
            <person name="Bonds A."/>
            <person name="Quandt C.A."/>
            <person name="Barry K."/>
            <person name="Liu P."/>
            <person name="Grigoriev I."/>
            <person name="Longcore J.E."/>
            <person name="James T.Y."/>
        </authorList>
    </citation>
    <scope>NUCLEOTIDE SEQUENCE</scope>
    <source>
        <strain evidence="4">PLAUS21</strain>
    </source>
</reference>
<organism evidence="4 5">
    <name type="scientific">Boothiomyces macroporosus</name>
    <dbReference type="NCBI Taxonomy" id="261099"/>
    <lineage>
        <taxon>Eukaryota</taxon>
        <taxon>Fungi</taxon>
        <taxon>Fungi incertae sedis</taxon>
        <taxon>Chytridiomycota</taxon>
        <taxon>Chytridiomycota incertae sedis</taxon>
        <taxon>Chytridiomycetes</taxon>
        <taxon>Rhizophydiales</taxon>
        <taxon>Terramycetaceae</taxon>
        <taxon>Boothiomyces</taxon>
    </lineage>
</organism>
<dbReference type="InterPro" id="IPR011992">
    <property type="entry name" value="EF-hand-dom_pair"/>
</dbReference>
<evidence type="ECO:0000256" key="1">
    <source>
        <dbReference type="ARBA" id="ARBA00022737"/>
    </source>
</evidence>
<dbReference type="InterPro" id="IPR050145">
    <property type="entry name" value="Centrin_CML-like"/>
</dbReference>
<dbReference type="PROSITE" id="PS50222">
    <property type="entry name" value="EF_HAND_2"/>
    <property type="match status" value="3"/>
</dbReference>
<dbReference type="Gene3D" id="1.10.238.10">
    <property type="entry name" value="EF-hand"/>
    <property type="match status" value="2"/>
</dbReference>
<feature type="domain" description="EF-hand" evidence="3">
    <location>
        <begin position="12"/>
        <end position="47"/>
    </location>
</feature>
<protein>
    <recommendedName>
        <fullName evidence="3">EF-hand domain-containing protein</fullName>
    </recommendedName>
</protein>
<keyword evidence="2" id="KW-0106">Calcium</keyword>
<dbReference type="EMBL" id="JADGKB010000232">
    <property type="protein sequence ID" value="KAJ3250691.1"/>
    <property type="molecule type" value="Genomic_DNA"/>
</dbReference>
<keyword evidence="1" id="KW-0677">Repeat</keyword>
<dbReference type="Proteomes" id="UP001210925">
    <property type="component" value="Unassembled WGS sequence"/>
</dbReference>
<dbReference type="InterPro" id="IPR002048">
    <property type="entry name" value="EF_hand_dom"/>
</dbReference>
<feature type="domain" description="EF-hand" evidence="3">
    <location>
        <begin position="94"/>
        <end position="129"/>
    </location>
</feature>
<proteinExistence type="predicted"/>
<feature type="domain" description="EF-hand" evidence="3">
    <location>
        <begin position="48"/>
        <end position="83"/>
    </location>
</feature>
<dbReference type="InterPro" id="IPR018247">
    <property type="entry name" value="EF_Hand_1_Ca_BS"/>
</dbReference>
<evidence type="ECO:0000259" key="3">
    <source>
        <dbReference type="PROSITE" id="PS50222"/>
    </source>
</evidence>
<evidence type="ECO:0000313" key="5">
    <source>
        <dbReference type="Proteomes" id="UP001210925"/>
    </source>
</evidence>
<evidence type="ECO:0000256" key="2">
    <source>
        <dbReference type="ARBA" id="ARBA00022837"/>
    </source>
</evidence>
<dbReference type="Pfam" id="PF13499">
    <property type="entry name" value="EF-hand_7"/>
    <property type="match status" value="2"/>
</dbReference>
<dbReference type="SUPFAM" id="SSF47473">
    <property type="entry name" value="EF-hand"/>
    <property type="match status" value="1"/>
</dbReference>
<comment type="caution">
    <text evidence="4">The sequence shown here is derived from an EMBL/GenBank/DDBJ whole genome shotgun (WGS) entry which is preliminary data.</text>
</comment>
<dbReference type="GO" id="GO:0005509">
    <property type="term" value="F:calcium ion binding"/>
    <property type="evidence" value="ECO:0007669"/>
    <property type="project" value="InterPro"/>
</dbReference>
<dbReference type="CDD" id="cd00051">
    <property type="entry name" value="EFh"/>
    <property type="match status" value="1"/>
</dbReference>
<gene>
    <name evidence="4" type="ORF">HK103_003276</name>
</gene>
<dbReference type="PROSITE" id="PS00018">
    <property type="entry name" value="EF_HAND_1"/>
    <property type="match status" value="3"/>
</dbReference>
<sequence>MGCGASKTIPKRNRTAADIVFDKFDRDGSGKINKKEFKHLCFSMGYNLNDQEVDINMKLLDLSGDGQIERKEFMKWWNKNNKFSQLHWNAERLKLLEAFTEKFKTYDKDNSNAIDHKEFRDLHRDLLAENLTTLPLELCIQELDSNHDGKIVFYEYVRFMLNKDQKEVQKTNKGVL</sequence>
<evidence type="ECO:0000313" key="4">
    <source>
        <dbReference type="EMBL" id="KAJ3250691.1"/>
    </source>
</evidence>
<dbReference type="SMART" id="SM00054">
    <property type="entry name" value="EFh"/>
    <property type="match status" value="4"/>
</dbReference>
<keyword evidence="5" id="KW-1185">Reference proteome</keyword>